<evidence type="ECO:0000313" key="15">
    <source>
        <dbReference type="EMBL" id="GFG40111.1"/>
    </source>
</evidence>
<keyword evidence="3" id="KW-1003">Cell membrane</keyword>
<keyword evidence="4" id="KW-0433">Leucine-rich repeat</keyword>
<sequence>YISEAPLLRALPAGIFEGLTNSFLSLRIMRTGLENFPDLSDLSEGSIMHMIDLEANRIHEIKSNSVRVKAYQLILNYNAIQTVEGWAFNGSEIAKLSLKGNRLLTRLSNEAFHGLKSLTDLDLSETAITHLPTGGLGGLEVLRIQDTESLKVFPSVYSFKHLKEAWLTYSFHCCAFKFPARHDPTKHAMHQAYLSKMRENCSKDTGQRNKRSTSHTMWTGSLSEFIHTSSEYIPTLSYNDIWGPSYEDGRSFGPISAEGYQPPVDSTQYSDQSASDGQQWHSEAEPVNVEADSDDPNVDHGTFHQTTAEVATKLQAMCGNLSVSPIHVMCRPAPDALNPCEDIMGFTWLRVSVWFVVVTAVVGNLAVLLVLLSNMLDLTVPKFLMCHLAFADLCMGAYLLILAVMDVHSSGVYFNFAYGWQIGVGCQVAGFLTVFASQLSIYTLCILTLERWFAITYAIYLNKRLKLRAAAHIMAGGWVYSVTMAALPLFGISSYSTTREVCKEMLTSGACLTKSTCFSVVAKLLLKLVVQSREQPGVSAVENLSAHSSTQPALSVGYVVARDGLYRAFIILKPSFSPVTNLWLFCQHLPANGDKRCDGRGISNLPAGCERTGVCRYLHLLRTNLPVTGTRDAQVLQCWALQCLFHRRNDCCQKDGATRLHRLRLLGAHRFLWADGCRRLSSHRRHSLQDSPCFLLPSQFLRKSLSVRHTHGTVQEGSLCASGKAQVAQESEPSDPKKEGIVILLKVSNHLGLEPARLYRSLDSSGMALVQKRYLKVRYVVQKQPQSRHMNDI</sequence>
<evidence type="ECO:0000256" key="4">
    <source>
        <dbReference type="ARBA" id="ARBA00022614"/>
    </source>
</evidence>
<name>A0A6L2Q5D7_COPFO</name>
<comment type="subcellular location">
    <subcellularLocation>
        <location evidence="1">Cell membrane</location>
        <topology evidence="1">Multi-pass membrane protein</topology>
    </subcellularLocation>
</comment>
<feature type="transmembrane region" description="Helical" evidence="13">
    <location>
        <begin position="473"/>
        <end position="495"/>
    </location>
</feature>
<dbReference type="InterPro" id="IPR017452">
    <property type="entry name" value="GPCR_Rhodpsn_7TM"/>
</dbReference>
<dbReference type="AlphaFoldDB" id="A0A6L2Q5D7"/>
<evidence type="ECO:0000256" key="13">
    <source>
        <dbReference type="SAM" id="Phobius"/>
    </source>
</evidence>
<feature type="transmembrane region" description="Helical" evidence="13">
    <location>
        <begin position="348"/>
        <end position="372"/>
    </location>
</feature>
<feature type="domain" description="G-protein coupled receptors family 1 profile" evidence="14">
    <location>
        <begin position="363"/>
        <end position="530"/>
    </location>
</feature>
<dbReference type="GO" id="GO:0008528">
    <property type="term" value="F:G protein-coupled peptide receptor activity"/>
    <property type="evidence" value="ECO:0007669"/>
    <property type="project" value="TreeGrafter"/>
</dbReference>
<keyword evidence="6" id="KW-0677">Repeat</keyword>
<evidence type="ECO:0000313" key="16">
    <source>
        <dbReference type="Proteomes" id="UP000502823"/>
    </source>
</evidence>
<keyword evidence="5 13" id="KW-0812">Transmembrane</keyword>
<dbReference type="InterPro" id="IPR002131">
    <property type="entry name" value="Gphrmn_rcpt_fam"/>
</dbReference>
<gene>
    <name evidence="15" type="ORF">Cfor_09362</name>
</gene>
<evidence type="ECO:0000256" key="10">
    <source>
        <dbReference type="ARBA" id="ARBA00023170"/>
    </source>
</evidence>
<dbReference type="PROSITE" id="PS50262">
    <property type="entry name" value="G_PROTEIN_RECEP_F1_2"/>
    <property type="match status" value="1"/>
</dbReference>
<evidence type="ECO:0000259" key="14">
    <source>
        <dbReference type="PROSITE" id="PS50262"/>
    </source>
</evidence>
<evidence type="ECO:0000256" key="8">
    <source>
        <dbReference type="ARBA" id="ARBA00023040"/>
    </source>
</evidence>
<evidence type="ECO:0000256" key="9">
    <source>
        <dbReference type="ARBA" id="ARBA00023136"/>
    </source>
</evidence>
<keyword evidence="11" id="KW-0807">Transducer</keyword>
<dbReference type="SUPFAM" id="SSF81321">
    <property type="entry name" value="Family A G protein-coupled receptor-like"/>
    <property type="match status" value="1"/>
</dbReference>
<dbReference type="GO" id="GO:0007189">
    <property type="term" value="P:adenylate cyclase-activating G protein-coupled receptor signaling pathway"/>
    <property type="evidence" value="ECO:0007669"/>
    <property type="project" value="TreeGrafter"/>
</dbReference>
<dbReference type="Pfam" id="PF13855">
    <property type="entry name" value="LRR_8"/>
    <property type="match status" value="1"/>
</dbReference>
<organism evidence="15 16">
    <name type="scientific">Coptotermes formosanus</name>
    <name type="common">Formosan subterranean termite</name>
    <dbReference type="NCBI Taxonomy" id="36987"/>
    <lineage>
        <taxon>Eukaryota</taxon>
        <taxon>Metazoa</taxon>
        <taxon>Ecdysozoa</taxon>
        <taxon>Arthropoda</taxon>
        <taxon>Hexapoda</taxon>
        <taxon>Insecta</taxon>
        <taxon>Pterygota</taxon>
        <taxon>Neoptera</taxon>
        <taxon>Polyneoptera</taxon>
        <taxon>Dictyoptera</taxon>
        <taxon>Blattodea</taxon>
        <taxon>Blattoidea</taxon>
        <taxon>Termitoidae</taxon>
        <taxon>Rhinotermitidae</taxon>
        <taxon>Coptotermes</taxon>
    </lineage>
</organism>
<keyword evidence="8" id="KW-0297">G-protein coupled receptor</keyword>
<evidence type="ECO:0000256" key="2">
    <source>
        <dbReference type="ARBA" id="ARBA00010663"/>
    </source>
</evidence>
<reference evidence="16" key="1">
    <citation type="submission" date="2020-01" db="EMBL/GenBank/DDBJ databases">
        <title>Draft genome sequence of the Termite Coptotermes fromosanus.</title>
        <authorList>
            <person name="Itakura S."/>
            <person name="Yosikawa Y."/>
            <person name="Umezawa K."/>
        </authorList>
    </citation>
    <scope>NUCLEOTIDE SEQUENCE [LARGE SCALE GENOMIC DNA]</scope>
</reference>
<dbReference type="SUPFAM" id="SSF52058">
    <property type="entry name" value="L domain-like"/>
    <property type="match status" value="1"/>
</dbReference>
<keyword evidence="7 13" id="KW-1133">Transmembrane helix</keyword>
<protein>
    <recommendedName>
        <fullName evidence="14">G-protein coupled receptors family 1 profile domain-containing protein</fullName>
    </recommendedName>
</protein>
<dbReference type="InterPro" id="IPR001611">
    <property type="entry name" value="Leu-rich_rpt"/>
</dbReference>
<dbReference type="Pfam" id="PF00001">
    <property type="entry name" value="7tm_1"/>
    <property type="match status" value="1"/>
</dbReference>
<dbReference type="Gene3D" id="1.20.1070.10">
    <property type="entry name" value="Rhodopsin 7-helix transmembrane proteins"/>
    <property type="match status" value="1"/>
</dbReference>
<dbReference type="GO" id="GO:0016500">
    <property type="term" value="F:protein-hormone receptor activity"/>
    <property type="evidence" value="ECO:0007669"/>
    <property type="project" value="InterPro"/>
</dbReference>
<evidence type="ECO:0000256" key="1">
    <source>
        <dbReference type="ARBA" id="ARBA00004651"/>
    </source>
</evidence>
<dbReference type="PROSITE" id="PS00237">
    <property type="entry name" value="G_PROTEIN_RECEP_F1_1"/>
    <property type="match status" value="1"/>
</dbReference>
<feature type="region of interest" description="Disordered" evidence="12">
    <location>
        <begin position="253"/>
        <end position="286"/>
    </location>
</feature>
<evidence type="ECO:0000256" key="7">
    <source>
        <dbReference type="ARBA" id="ARBA00022989"/>
    </source>
</evidence>
<dbReference type="PRINTS" id="PR00373">
    <property type="entry name" value="GLYCHORMONER"/>
</dbReference>
<dbReference type="PANTHER" id="PTHR24372">
    <property type="entry name" value="GLYCOPROTEIN HORMONE RECEPTOR"/>
    <property type="match status" value="1"/>
</dbReference>
<dbReference type="Gene3D" id="3.80.10.10">
    <property type="entry name" value="Ribonuclease Inhibitor"/>
    <property type="match status" value="1"/>
</dbReference>
<dbReference type="GO" id="GO:0009755">
    <property type="term" value="P:hormone-mediated signaling pathway"/>
    <property type="evidence" value="ECO:0007669"/>
    <property type="project" value="TreeGrafter"/>
</dbReference>
<dbReference type="InterPro" id="IPR032675">
    <property type="entry name" value="LRR_dom_sf"/>
</dbReference>
<proteinExistence type="inferred from homology"/>
<dbReference type="EMBL" id="BLKM01001521">
    <property type="protein sequence ID" value="GFG40111.1"/>
    <property type="molecule type" value="Genomic_DNA"/>
</dbReference>
<feature type="compositionally biased region" description="Polar residues" evidence="12">
    <location>
        <begin position="264"/>
        <end position="281"/>
    </location>
</feature>
<keyword evidence="9 13" id="KW-0472">Membrane</keyword>
<dbReference type="InParanoid" id="A0A6L2Q5D7"/>
<evidence type="ECO:0000256" key="12">
    <source>
        <dbReference type="SAM" id="MobiDB-lite"/>
    </source>
</evidence>
<evidence type="ECO:0000256" key="6">
    <source>
        <dbReference type="ARBA" id="ARBA00022737"/>
    </source>
</evidence>
<dbReference type="Proteomes" id="UP000502823">
    <property type="component" value="Unassembled WGS sequence"/>
</dbReference>
<evidence type="ECO:0000256" key="3">
    <source>
        <dbReference type="ARBA" id="ARBA00022475"/>
    </source>
</evidence>
<dbReference type="PANTHER" id="PTHR24372:SF74">
    <property type="entry name" value="LP13728P"/>
    <property type="match status" value="1"/>
</dbReference>
<keyword evidence="16" id="KW-1185">Reference proteome</keyword>
<dbReference type="OrthoDB" id="5981530at2759"/>
<feature type="transmembrane region" description="Helical" evidence="13">
    <location>
        <begin position="384"/>
        <end position="405"/>
    </location>
</feature>
<comment type="similarity">
    <text evidence="2">Belongs to the G-protein coupled receptor 1 family.</text>
</comment>
<dbReference type="PRINTS" id="PR00237">
    <property type="entry name" value="GPCRRHODOPSN"/>
</dbReference>
<comment type="caution">
    <text evidence="15">The sequence shown here is derived from an EMBL/GenBank/DDBJ whole genome shotgun (WGS) entry which is preliminary data.</text>
</comment>
<evidence type="ECO:0000256" key="5">
    <source>
        <dbReference type="ARBA" id="ARBA00022692"/>
    </source>
</evidence>
<dbReference type="InterPro" id="IPR000276">
    <property type="entry name" value="GPCR_Rhodpsn"/>
</dbReference>
<evidence type="ECO:0000256" key="11">
    <source>
        <dbReference type="ARBA" id="ARBA00023224"/>
    </source>
</evidence>
<accession>A0A6L2Q5D7</accession>
<feature type="non-terminal residue" evidence="15">
    <location>
        <position position="1"/>
    </location>
</feature>
<keyword evidence="10" id="KW-0675">Receptor</keyword>
<dbReference type="GO" id="GO:0005886">
    <property type="term" value="C:plasma membrane"/>
    <property type="evidence" value="ECO:0007669"/>
    <property type="project" value="UniProtKB-SubCell"/>
</dbReference>